<dbReference type="SUPFAM" id="SSF53613">
    <property type="entry name" value="Ribokinase-like"/>
    <property type="match status" value="1"/>
</dbReference>
<dbReference type="HAMAP" id="MF_01966">
    <property type="entry name" value="NADHX_epimerase"/>
    <property type="match status" value="1"/>
</dbReference>
<evidence type="ECO:0000256" key="16">
    <source>
        <dbReference type="ARBA" id="ARBA00049209"/>
    </source>
</evidence>
<comment type="similarity">
    <text evidence="18">Belongs to the NnrE/AIBP family.</text>
</comment>
<evidence type="ECO:0000313" key="22">
    <source>
        <dbReference type="EMBL" id="GEK96043.1"/>
    </source>
</evidence>
<dbReference type="GO" id="GO:0052855">
    <property type="term" value="F:ADP-dependent NAD(P)H-hydrate dehydratase activity"/>
    <property type="evidence" value="ECO:0007669"/>
    <property type="project" value="UniProtKB-UniRule"/>
</dbReference>
<feature type="binding site" evidence="18">
    <location>
        <begin position="123"/>
        <end position="129"/>
    </location>
    <ligand>
        <name>(6S)-NADPHX</name>
        <dbReference type="ChEBI" id="CHEBI:64076"/>
    </ligand>
</feature>
<evidence type="ECO:0000259" key="20">
    <source>
        <dbReference type="PROSITE" id="PS51383"/>
    </source>
</evidence>
<comment type="function">
    <text evidence="17">Catalyzes the dehydration of the S-form of NAD(P)HX at the expense of ADP, which is converted to AMP. Together with NAD(P)HX epimerase, which catalyzes the epimerization of the S- and R-forms, the enzyme allows the repair of both epimers of NAD(P)HX, a damaged form of NAD(P)H that is a result of enzymatic or heat-dependent hydration.</text>
</comment>
<evidence type="ECO:0000256" key="12">
    <source>
        <dbReference type="ARBA" id="ARBA00023239"/>
    </source>
</evidence>
<feature type="binding site" evidence="17">
    <location>
        <position position="247"/>
    </location>
    <ligand>
        <name>(6S)-NADPHX</name>
        <dbReference type="ChEBI" id="CHEBI:64076"/>
    </ligand>
</feature>
<dbReference type="NCBIfam" id="TIGR00197">
    <property type="entry name" value="yjeF_nterm"/>
    <property type="match status" value="1"/>
</dbReference>
<evidence type="ECO:0000313" key="23">
    <source>
        <dbReference type="Proteomes" id="UP000321079"/>
    </source>
</evidence>
<reference evidence="22 23" key="1">
    <citation type="submission" date="2019-07" db="EMBL/GenBank/DDBJ databases">
        <title>Whole genome shotgun sequence of Gluconobacter kanchanaburiensis NBRC 103587.</title>
        <authorList>
            <person name="Hosoyama A."/>
            <person name="Uohara A."/>
            <person name="Ohji S."/>
            <person name="Ichikawa N."/>
        </authorList>
    </citation>
    <scope>NUCLEOTIDE SEQUENCE [LARGE SCALE GENOMIC DNA]</scope>
    <source>
        <strain evidence="22 23">NBRC 103587</strain>
    </source>
</reference>
<dbReference type="EMBL" id="BJVA01000005">
    <property type="protein sequence ID" value="GEK96043.1"/>
    <property type="molecule type" value="Genomic_DNA"/>
</dbReference>
<name>A0A511B8P3_9PROT</name>
<feature type="binding site" evidence="18">
    <location>
        <position position="151"/>
    </location>
    <ligand>
        <name>K(+)</name>
        <dbReference type="ChEBI" id="CHEBI:29103"/>
    </ligand>
</feature>
<keyword evidence="8 17" id="KW-0521">NADP</keyword>
<dbReference type="InterPro" id="IPR029056">
    <property type="entry name" value="Ribokinase-like"/>
</dbReference>
<evidence type="ECO:0000256" key="10">
    <source>
        <dbReference type="ARBA" id="ARBA00023027"/>
    </source>
</evidence>
<proteinExistence type="inferred from homology"/>
<comment type="catalytic activity">
    <reaction evidence="16 17 19">
        <text>(6S)-NADPHX + ADP = AMP + phosphate + NADPH + H(+)</text>
        <dbReference type="Rhea" id="RHEA:32235"/>
        <dbReference type="ChEBI" id="CHEBI:15378"/>
        <dbReference type="ChEBI" id="CHEBI:43474"/>
        <dbReference type="ChEBI" id="CHEBI:57783"/>
        <dbReference type="ChEBI" id="CHEBI:64076"/>
        <dbReference type="ChEBI" id="CHEBI:456215"/>
        <dbReference type="ChEBI" id="CHEBI:456216"/>
        <dbReference type="EC" id="4.2.1.136"/>
    </reaction>
</comment>
<evidence type="ECO:0000256" key="4">
    <source>
        <dbReference type="ARBA" id="ARBA00009524"/>
    </source>
</evidence>
<dbReference type="HAMAP" id="MF_01965">
    <property type="entry name" value="NADHX_dehydratase"/>
    <property type="match status" value="1"/>
</dbReference>
<feature type="binding site" evidence="18">
    <location>
        <begin position="59"/>
        <end position="63"/>
    </location>
    <ligand>
        <name>(6S)-NADPHX</name>
        <dbReference type="ChEBI" id="CHEBI:64076"/>
    </ligand>
</feature>
<evidence type="ECO:0000256" key="17">
    <source>
        <dbReference type="HAMAP-Rule" id="MF_01965"/>
    </source>
</evidence>
<dbReference type="GO" id="GO:0046496">
    <property type="term" value="P:nicotinamide nucleotide metabolic process"/>
    <property type="evidence" value="ECO:0007669"/>
    <property type="project" value="UniProtKB-UniRule"/>
</dbReference>
<dbReference type="GO" id="GO:0052856">
    <property type="term" value="F:NAD(P)HX epimerase activity"/>
    <property type="evidence" value="ECO:0007669"/>
    <property type="project" value="UniProtKB-UniRule"/>
</dbReference>
<feature type="binding site" evidence="18">
    <location>
        <position position="60"/>
    </location>
    <ligand>
        <name>K(+)</name>
        <dbReference type="ChEBI" id="CHEBI:29103"/>
    </ligand>
</feature>
<evidence type="ECO:0000256" key="11">
    <source>
        <dbReference type="ARBA" id="ARBA00023235"/>
    </source>
</evidence>
<feature type="binding site" evidence="17">
    <location>
        <position position="351"/>
    </location>
    <ligand>
        <name>(6S)-NADPHX</name>
        <dbReference type="ChEBI" id="CHEBI:64076"/>
    </ligand>
</feature>
<evidence type="ECO:0000256" key="5">
    <source>
        <dbReference type="ARBA" id="ARBA00022723"/>
    </source>
</evidence>
<keyword evidence="23" id="KW-1185">Reference proteome</keyword>
<dbReference type="InterPro" id="IPR000631">
    <property type="entry name" value="CARKD"/>
</dbReference>
<dbReference type="Pfam" id="PF01256">
    <property type="entry name" value="Carb_kinase"/>
    <property type="match status" value="1"/>
</dbReference>
<comment type="function">
    <text evidence="18">Catalyzes the epimerization of the S- and R-forms of NAD(P)HX, a damaged form of NAD(P)H that is a result of enzymatic or heat-dependent hydration. This is a prerequisite for the S-specific NAD(P)H-hydrate dehydratase to allow the repair of both epimers of NAD(P)HX.</text>
</comment>
<dbReference type="GO" id="GO:0110051">
    <property type="term" value="P:metabolite repair"/>
    <property type="evidence" value="ECO:0007669"/>
    <property type="project" value="TreeGrafter"/>
</dbReference>
<dbReference type="GO" id="GO:0046872">
    <property type="term" value="F:metal ion binding"/>
    <property type="evidence" value="ECO:0007669"/>
    <property type="project" value="UniProtKB-UniRule"/>
</dbReference>
<dbReference type="Proteomes" id="UP000321079">
    <property type="component" value="Unassembled WGS sequence"/>
</dbReference>
<evidence type="ECO:0000256" key="8">
    <source>
        <dbReference type="ARBA" id="ARBA00022857"/>
    </source>
</evidence>
<feature type="binding site" evidence="17">
    <location>
        <position position="413"/>
    </location>
    <ligand>
        <name>AMP</name>
        <dbReference type="ChEBI" id="CHEBI:456215"/>
    </ligand>
</feature>
<dbReference type="CDD" id="cd01171">
    <property type="entry name" value="YXKO-related"/>
    <property type="match status" value="1"/>
</dbReference>
<feature type="binding site" evidence="18">
    <location>
        <position position="148"/>
    </location>
    <ligand>
        <name>(6S)-NADPHX</name>
        <dbReference type="ChEBI" id="CHEBI:64076"/>
    </ligand>
</feature>
<comment type="caution">
    <text evidence="22">The sequence shown here is derived from an EMBL/GenBank/DDBJ whole genome shotgun (WGS) entry which is preliminary data.</text>
</comment>
<dbReference type="EC" id="4.2.1.136" evidence="19"/>
<accession>A0A511B8P3</accession>
<keyword evidence="10 17" id="KW-0520">NAD</keyword>
<dbReference type="Pfam" id="PF03853">
    <property type="entry name" value="YjeF_N"/>
    <property type="match status" value="1"/>
</dbReference>
<evidence type="ECO:0000256" key="13">
    <source>
        <dbReference type="ARBA" id="ARBA00023268"/>
    </source>
</evidence>
<keyword evidence="9 18" id="KW-0630">Potassium</keyword>
<comment type="cofactor">
    <cofactor evidence="18 19">
        <name>K(+)</name>
        <dbReference type="ChEBI" id="CHEBI:29103"/>
    </cofactor>
    <text evidence="18 19">Binds 1 potassium ion per subunit.</text>
</comment>
<dbReference type="PANTHER" id="PTHR12592:SF0">
    <property type="entry name" value="ATP-DEPENDENT (S)-NAD(P)H-HYDRATE DEHYDRATASE"/>
    <property type="match status" value="1"/>
</dbReference>
<comment type="cofactor">
    <cofactor evidence="17">
        <name>Mg(2+)</name>
        <dbReference type="ChEBI" id="CHEBI:18420"/>
    </cofactor>
</comment>
<evidence type="ECO:0000259" key="21">
    <source>
        <dbReference type="PROSITE" id="PS51385"/>
    </source>
</evidence>
<comment type="catalytic activity">
    <reaction evidence="15 17 19">
        <text>(6S)-NADHX + ADP = AMP + phosphate + NADH + H(+)</text>
        <dbReference type="Rhea" id="RHEA:32223"/>
        <dbReference type="ChEBI" id="CHEBI:15378"/>
        <dbReference type="ChEBI" id="CHEBI:43474"/>
        <dbReference type="ChEBI" id="CHEBI:57945"/>
        <dbReference type="ChEBI" id="CHEBI:64074"/>
        <dbReference type="ChEBI" id="CHEBI:456215"/>
        <dbReference type="ChEBI" id="CHEBI:456216"/>
        <dbReference type="EC" id="4.2.1.136"/>
    </reaction>
</comment>
<evidence type="ECO:0000256" key="15">
    <source>
        <dbReference type="ARBA" id="ARBA00048238"/>
    </source>
</evidence>
<evidence type="ECO:0000256" key="3">
    <source>
        <dbReference type="ARBA" id="ARBA00006001"/>
    </source>
</evidence>
<dbReference type="SUPFAM" id="SSF64153">
    <property type="entry name" value="YjeF N-terminal domain-like"/>
    <property type="match status" value="1"/>
</dbReference>
<comment type="similarity">
    <text evidence="4 19">In the C-terminal section; belongs to the NnrD/CARKD family.</text>
</comment>
<evidence type="ECO:0000256" key="1">
    <source>
        <dbReference type="ARBA" id="ARBA00000013"/>
    </source>
</evidence>
<evidence type="ECO:0000256" key="6">
    <source>
        <dbReference type="ARBA" id="ARBA00022741"/>
    </source>
</evidence>
<dbReference type="PIRSF" id="PIRSF017184">
    <property type="entry name" value="Nnr"/>
    <property type="match status" value="1"/>
</dbReference>
<evidence type="ECO:0000256" key="2">
    <source>
        <dbReference type="ARBA" id="ARBA00000909"/>
    </source>
</evidence>
<dbReference type="Gene3D" id="3.40.1190.20">
    <property type="match status" value="1"/>
</dbReference>
<dbReference type="RefSeq" id="WP_146860222.1">
    <property type="nucleotide sequence ID" value="NZ_BARK01000029.1"/>
</dbReference>
<evidence type="ECO:0000256" key="14">
    <source>
        <dbReference type="ARBA" id="ARBA00025153"/>
    </source>
</evidence>
<dbReference type="PROSITE" id="PS51383">
    <property type="entry name" value="YJEF_C_3"/>
    <property type="match status" value="1"/>
</dbReference>
<keyword evidence="6 17" id="KW-0547">Nucleotide-binding</keyword>
<comment type="caution">
    <text evidence="18">Lacks conserved residue(s) required for the propagation of feature annotation.</text>
</comment>
<feature type="binding site" evidence="17">
    <location>
        <position position="305"/>
    </location>
    <ligand>
        <name>(6S)-NADPHX</name>
        <dbReference type="ChEBI" id="CHEBI:64076"/>
    </ligand>
</feature>
<evidence type="ECO:0000256" key="19">
    <source>
        <dbReference type="PIRNR" id="PIRNR017184"/>
    </source>
</evidence>
<gene>
    <name evidence="18" type="primary">nnrE</name>
    <name evidence="17" type="synonym">nnrD</name>
    <name evidence="22" type="ORF">GKA01_12400</name>
</gene>
<comment type="similarity">
    <text evidence="3 19">In the N-terminal section; belongs to the NnrE/AIBP family.</text>
</comment>
<comment type="catalytic activity">
    <reaction evidence="2 18 19">
        <text>(6R)-NADPHX = (6S)-NADPHX</text>
        <dbReference type="Rhea" id="RHEA:32227"/>
        <dbReference type="ChEBI" id="CHEBI:64076"/>
        <dbReference type="ChEBI" id="CHEBI:64077"/>
        <dbReference type="EC" id="5.1.99.6"/>
    </reaction>
</comment>
<dbReference type="InterPro" id="IPR036652">
    <property type="entry name" value="YjeF_N_dom_sf"/>
</dbReference>
<feature type="binding site" evidence="17">
    <location>
        <position position="414"/>
    </location>
    <ligand>
        <name>(6S)-NADPHX</name>
        <dbReference type="ChEBI" id="CHEBI:64076"/>
    </ligand>
</feature>
<comment type="subunit">
    <text evidence="17">Homotetramer.</text>
</comment>
<keyword evidence="11 18" id="KW-0413">Isomerase</keyword>
<feature type="domain" description="YjeF C-terminal" evidence="20">
    <location>
        <begin position="213"/>
        <end position="489"/>
    </location>
</feature>
<comment type="function">
    <text evidence="14 19">Bifunctional enzyme that catalyzes the epimerization of the S- and R-forms of NAD(P)HX and the dehydration of the S-form of NAD(P)HX at the expense of ADP, which is converted to AMP. This allows the repair of both epimers of NAD(P)HX, a damaged form of NAD(P)H that is a result of enzymatic or heat-dependent hydration.</text>
</comment>
<dbReference type="PROSITE" id="PS51385">
    <property type="entry name" value="YJEF_N"/>
    <property type="match status" value="1"/>
</dbReference>
<dbReference type="InterPro" id="IPR004443">
    <property type="entry name" value="YjeF_N_dom"/>
</dbReference>
<dbReference type="Gene3D" id="3.40.50.10260">
    <property type="entry name" value="YjeF N-terminal domain"/>
    <property type="match status" value="1"/>
</dbReference>
<dbReference type="AlphaFoldDB" id="A0A511B8P3"/>
<keyword evidence="5 18" id="KW-0479">Metal-binding</keyword>
<comment type="catalytic activity">
    <reaction evidence="1 18 19">
        <text>(6R)-NADHX = (6S)-NADHX</text>
        <dbReference type="Rhea" id="RHEA:32215"/>
        <dbReference type="ChEBI" id="CHEBI:64074"/>
        <dbReference type="ChEBI" id="CHEBI:64075"/>
        <dbReference type="EC" id="5.1.99.6"/>
    </reaction>
</comment>
<dbReference type="EC" id="5.1.99.6" evidence="19"/>
<comment type="similarity">
    <text evidence="17">Belongs to the NnrD/CARKD family.</text>
</comment>
<dbReference type="GO" id="GO:0005524">
    <property type="term" value="F:ATP binding"/>
    <property type="evidence" value="ECO:0007669"/>
    <property type="project" value="UniProtKB-UniRule"/>
</dbReference>
<keyword evidence="13" id="KW-0511">Multifunctional enzyme</keyword>
<sequence>MTSYPFALLTPEESEWMDREAAAVFPVTRLMENAGWAVARVLRNRFSPRRVTIACGPGNNGGDGYVVACALARWGWSVRVAALADPKVGTPAAEMATRWTGSVVPLSPEELKNADLVVDAVFGAGLKRPVSDVVASALAAAKEVVAIDIPSGVSGGSGEILGEVRACVLTVTFVRLRPGHVLKPGADLCGEVICADIGMPEQVWSGFTPSVQHNRPGLWELPVSDDGDYKYRRGVVSLCGGAEMPGAARLAARGARRSGAGLVRIAAGQGAPTYRLGDPGLVVDDVPLPELLEDQRRKVWICGPGLTEGEVAATLPLILKSNRTVIADAGALSWGAQDLTRLQGVAVVTPHLGEFRKLFGPVEGSRLNAARKAARQIKAVVVMKGPDTIIAAPDGRVAINTHASSALATAGSGDTLTGIIATLLAAGMEVWEGCCAAVWLHGEAGIEAAKSQGGWPLAEDLDLPLGPARKVATQLAQEGANKKATGSLL</sequence>
<evidence type="ECO:0000256" key="9">
    <source>
        <dbReference type="ARBA" id="ARBA00022958"/>
    </source>
</evidence>
<dbReference type="InterPro" id="IPR017953">
    <property type="entry name" value="Carbohydrate_kinase_pred_CS"/>
</dbReference>
<feature type="domain" description="YjeF N-terminal" evidence="21">
    <location>
        <begin position="14"/>
        <end position="205"/>
    </location>
</feature>
<protein>
    <recommendedName>
        <fullName evidence="19">Bifunctional NAD(P)H-hydrate repair enzyme</fullName>
    </recommendedName>
    <alternativeName>
        <fullName evidence="19">Nicotinamide nucleotide repair protein</fullName>
    </alternativeName>
    <domain>
        <recommendedName>
            <fullName evidence="19">ADP-dependent (S)-NAD(P)H-hydrate dehydratase</fullName>
            <ecNumber evidence="19">4.2.1.136</ecNumber>
        </recommendedName>
        <alternativeName>
            <fullName evidence="19">ADP-dependent NAD(P)HX dehydratase</fullName>
        </alternativeName>
    </domain>
    <domain>
        <recommendedName>
            <fullName evidence="19">NAD(P)H-hydrate epimerase</fullName>
            <ecNumber evidence="19">5.1.99.6</ecNumber>
        </recommendedName>
    </domain>
</protein>
<dbReference type="OrthoDB" id="9806925at2"/>
<keyword evidence="12 17" id="KW-0456">Lyase</keyword>
<dbReference type="PANTHER" id="PTHR12592">
    <property type="entry name" value="ATP-DEPENDENT (S)-NAD(P)H-HYDRATE DEHYDRATASE FAMILY MEMBER"/>
    <property type="match status" value="1"/>
</dbReference>
<feature type="binding site" evidence="18">
    <location>
        <position position="119"/>
    </location>
    <ligand>
        <name>K(+)</name>
        <dbReference type="ChEBI" id="CHEBI:29103"/>
    </ligand>
</feature>
<feature type="binding site" evidence="17">
    <location>
        <begin position="384"/>
        <end position="388"/>
    </location>
    <ligand>
        <name>AMP</name>
        <dbReference type="ChEBI" id="CHEBI:456215"/>
    </ligand>
</feature>
<keyword evidence="7 17" id="KW-0067">ATP-binding</keyword>
<evidence type="ECO:0000256" key="7">
    <source>
        <dbReference type="ARBA" id="ARBA00022840"/>
    </source>
</evidence>
<dbReference type="PROSITE" id="PS01050">
    <property type="entry name" value="YJEF_C_2"/>
    <property type="match status" value="1"/>
</dbReference>
<organism evidence="22 23">
    <name type="scientific">Gluconobacter kanchanaburiensis NBRC 103587</name>
    <dbReference type="NCBI Taxonomy" id="1307948"/>
    <lineage>
        <taxon>Bacteria</taxon>
        <taxon>Pseudomonadati</taxon>
        <taxon>Pseudomonadota</taxon>
        <taxon>Alphaproteobacteria</taxon>
        <taxon>Acetobacterales</taxon>
        <taxon>Acetobacteraceae</taxon>
        <taxon>Gluconobacter</taxon>
    </lineage>
</organism>
<dbReference type="NCBIfam" id="TIGR00196">
    <property type="entry name" value="yjeF_cterm"/>
    <property type="match status" value="1"/>
</dbReference>
<evidence type="ECO:0000256" key="18">
    <source>
        <dbReference type="HAMAP-Rule" id="MF_01966"/>
    </source>
</evidence>
<dbReference type="InterPro" id="IPR030677">
    <property type="entry name" value="Nnr"/>
</dbReference>